<protein>
    <submittedName>
        <fullName evidence="1">Uncharacterized protein</fullName>
    </submittedName>
</protein>
<dbReference type="AlphaFoldDB" id="A0A2P2NTA6"/>
<reference evidence="1" key="1">
    <citation type="submission" date="2018-02" db="EMBL/GenBank/DDBJ databases">
        <title>Rhizophora mucronata_Transcriptome.</title>
        <authorList>
            <person name="Meera S.P."/>
            <person name="Sreeshan A."/>
            <person name="Augustine A."/>
        </authorList>
    </citation>
    <scope>NUCLEOTIDE SEQUENCE</scope>
    <source>
        <tissue evidence="1">Leaf</tissue>
    </source>
</reference>
<organism evidence="1">
    <name type="scientific">Rhizophora mucronata</name>
    <name type="common">Asiatic mangrove</name>
    <dbReference type="NCBI Taxonomy" id="61149"/>
    <lineage>
        <taxon>Eukaryota</taxon>
        <taxon>Viridiplantae</taxon>
        <taxon>Streptophyta</taxon>
        <taxon>Embryophyta</taxon>
        <taxon>Tracheophyta</taxon>
        <taxon>Spermatophyta</taxon>
        <taxon>Magnoliopsida</taxon>
        <taxon>eudicotyledons</taxon>
        <taxon>Gunneridae</taxon>
        <taxon>Pentapetalae</taxon>
        <taxon>rosids</taxon>
        <taxon>fabids</taxon>
        <taxon>Malpighiales</taxon>
        <taxon>Rhizophoraceae</taxon>
        <taxon>Rhizophora</taxon>
    </lineage>
</organism>
<proteinExistence type="predicted"/>
<name>A0A2P2NTA6_RHIMU</name>
<accession>A0A2P2NTA6</accession>
<sequence>MQNFSSMLSVPHAKLHTVPIRRAPQEQPVRLTVFYPTSEVDRGENRRPLLAGIGSRSFS</sequence>
<evidence type="ECO:0000313" key="1">
    <source>
        <dbReference type="EMBL" id="MBX45737.1"/>
    </source>
</evidence>
<dbReference type="EMBL" id="GGEC01065253">
    <property type="protein sequence ID" value="MBX45737.1"/>
    <property type="molecule type" value="Transcribed_RNA"/>
</dbReference>